<name>A0A2T1FIP9_9CYAN</name>
<evidence type="ECO:0000313" key="1">
    <source>
        <dbReference type="EMBL" id="PSB44866.1"/>
    </source>
</evidence>
<dbReference type="Proteomes" id="UP000238937">
    <property type="component" value="Unassembled WGS sequence"/>
</dbReference>
<dbReference type="EMBL" id="PVWO01000512">
    <property type="protein sequence ID" value="PSB44866.1"/>
    <property type="molecule type" value="Genomic_DNA"/>
</dbReference>
<reference evidence="1 2" key="1">
    <citation type="submission" date="2018-03" db="EMBL/GenBank/DDBJ databases">
        <title>The ancient ancestry and fast evolution of plastids.</title>
        <authorList>
            <person name="Moore K.R."/>
            <person name="Magnabosco C."/>
            <person name="Momper L."/>
            <person name="Gold D.A."/>
            <person name="Bosak T."/>
            <person name="Fournier G.P."/>
        </authorList>
    </citation>
    <scope>NUCLEOTIDE SEQUENCE [LARGE SCALE GENOMIC DNA]</scope>
    <source>
        <strain evidence="1 2">CCALA 037</strain>
    </source>
</reference>
<dbReference type="AlphaFoldDB" id="A0A2T1FIP9"/>
<accession>A0A2T1FIP9</accession>
<sequence length="62" mass="6908">MNSSSSTPTNDTSVWTSLKQAIAASSGFQHWASQLSTLEQSDLNLDARVQRYLRETLETLAY</sequence>
<organism evidence="1 2">
    <name type="scientific">Chamaesiphon polymorphus CCALA 037</name>
    <dbReference type="NCBI Taxonomy" id="2107692"/>
    <lineage>
        <taxon>Bacteria</taxon>
        <taxon>Bacillati</taxon>
        <taxon>Cyanobacteriota</taxon>
        <taxon>Cyanophyceae</taxon>
        <taxon>Gomontiellales</taxon>
        <taxon>Chamaesiphonaceae</taxon>
        <taxon>Chamaesiphon</taxon>
    </lineage>
</organism>
<proteinExistence type="predicted"/>
<evidence type="ECO:0000313" key="2">
    <source>
        <dbReference type="Proteomes" id="UP000238937"/>
    </source>
</evidence>
<comment type="caution">
    <text evidence="1">The sequence shown here is derived from an EMBL/GenBank/DDBJ whole genome shotgun (WGS) entry which is preliminary data.</text>
</comment>
<dbReference type="OrthoDB" id="573503at2"/>
<keyword evidence="2" id="KW-1185">Reference proteome</keyword>
<protein>
    <submittedName>
        <fullName evidence="1">Uncharacterized protein</fullName>
    </submittedName>
</protein>
<gene>
    <name evidence="1" type="ORF">C7B77_25450</name>
</gene>
<dbReference type="RefSeq" id="WP_106311557.1">
    <property type="nucleotide sequence ID" value="NZ_PVWO01000512.1"/>
</dbReference>